<evidence type="ECO:0000256" key="1">
    <source>
        <dbReference type="SAM" id="MobiDB-lite"/>
    </source>
</evidence>
<dbReference type="AlphaFoldDB" id="A0A640KVZ5"/>
<name>A0A640KVZ5_LEITA</name>
<dbReference type="Proteomes" id="UP000419144">
    <property type="component" value="Unassembled WGS sequence"/>
</dbReference>
<sequence>MVTVVLLIPTNLDDDVCPLPPPPPSPPPPPPPTSTFVVTTGSEVAARLPSNVHSPPFWASASKTARPAHIHGHKDRHALAGRPTSNSMSTRTVCPYCGKGVRFDAMKVHLDCCEQHSPLNKTQQSSSATYPIRAATGKAASGLEYYHQLNKLSCLGHPTRSTSDSGRNPSSAPPVREDATVTQQFLHSSSSLTVDVSTSDPRAPISSLEYTSANSQRHRSLPSVANSNDCGGAASLPTTPLLLPPSIRVDLRSSSRETDVRSRVDGAGLQSPSGVQFYRLPQSTDPFPAFSSGVSKTMSSKQHGTAEHIASVSTSSHSGALHSPLCGTTGETESLHRHPANSICAAPLSTRTVTLSGVSAAADDSALPSTIAVLSSANSTASAVMSTKCAQATPMAVSSAASAASSVPSSRRPTPQLSSFAIRLRGSKESSCSVQKITERGSHRRSMRLHDNNAVGETQHATTNIHAASSLGSESTAMTQVKTSLLPLQRLVRQQQEQLSALLRAHGDLQRQVTVQHGAYNEMGQRSMSQAAEMEAALQKYTAQWRREQAVMQESLAALWDTVSDIQQCLPDNNRWPTKILAASRPAEESAYYSDIASFIQPDVAVASPLSASLLPRKNTPLPSTQASLSAFANGFMHPSASPSVCSRSVASAAAEPSGTGAGGLPYTMDVLQQRRWGSVEDQVVAMLHRKPTVVVHRSAWRQQ</sequence>
<evidence type="ECO:0000313" key="2">
    <source>
        <dbReference type="EMBL" id="GET93712.1"/>
    </source>
</evidence>
<proteinExistence type="predicted"/>
<organism evidence="2 3">
    <name type="scientific">Leishmania tarentolae</name>
    <name type="common">Sauroleishmania tarentolae</name>
    <dbReference type="NCBI Taxonomy" id="5689"/>
    <lineage>
        <taxon>Eukaryota</taxon>
        <taxon>Discoba</taxon>
        <taxon>Euglenozoa</taxon>
        <taxon>Kinetoplastea</taxon>
        <taxon>Metakinetoplastina</taxon>
        <taxon>Trypanosomatida</taxon>
        <taxon>Trypanosomatidae</taxon>
        <taxon>Leishmaniinae</taxon>
        <taxon>Leishmania</taxon>
        <taxon>lizard Leishmania</taxon>
    </lineage>
</organism>
<reference evidence="2" key="1">
    <citation type="submission" date="2019-11" db="EMBL/GenBank/DDBJ databases">
        <title>Leishmania tarentolae CDS.</title>
        <authorList>
            <person name="Goto Y."/>
            <person name="Yamagishi J."/>
        </authorList>
    </citation>
    <scope>NUCLEOTIDE SEQUENCE [LARGE SCALE GENOMIC DNA]</scope>
    <source>
        <strain evidence="2">Parrot Tar II</strain>
    </source>
</reference>
<feature type="compositionally biased region" description="Pro residues" evidence="1">
    <location>
        <begin position="18"/>
        <end position="33"/>
    </location>
</feature>
<feature type="region of interest" description="Disordered" evidence="1">
    <location>
        <begin position="156"/>
        <end position="178"/>
    </location>
</feature>
<accession>A0A640KVZ5</accession>
<feature type="region of interest" description="Disordered" evidence="1">
    <location>
        <begin position="15"/>
        <end position="34"/>
    </location>
</feature>
<dbReference type="EMBL" id="BLBS01000057">
    <property type="protein sequence ID" value="GET93712.1"/>
    <property type="molecule type" value="Genomic_DNA"/>
</dbReference>
<dbReference type="VEuPathDB" id="TriTrypDB:LtaPh_3662900"/>
<dbReference type="OrthoDB" id="267050at2759"/>
<keyword evidence="3" id="KW-1185">Reference proteome</keyword>
<evidence type="ECO:0000313" key="3">
    <source>
        <dbReference type="Proteomes" id="UP000419144"/>
    </source>
</evidence>
<feature type="compositionally biased region" description="Basic and acidic residues" evidence="1">
    <location>
        <begin position="253"/>
        <end position="264"/>
    </location>
</feature>
<protein>
    <submittedName>
        <fullName evidence="2">Uncharacterized protein</fullName>
    </submittedName>
</protein>
<feature type="compositionally biased region" description="Polar residues" evidence="1">
    <location>
        <begin position="159"/>
        <end position="170"/>
    </location>
</feature>
<feature type="region of interest" description="Disordered" evidence="1">
    <location>
        <begin position="253"/>
        <end position="275"/>
    </location>
</feature>
<gene>
    <name evidence="2" type="ORF">LtaPh_3662900</name>
</gene>
<comment type="caution">
    <text evidence="2">The sequence shown here is derived from an EMBL/GenBank/DDBJ whole genome shotgun (WGS) entry which is preliminary data.</text>
</comment>